<evidence type="ECO:0000313" key="2">
    <source>
        <dbReference type="EMBL" id="QDZ11777.1"/>
    </source>
</evidence>
<accession>A0A5B8LU17</accession>
<dbReference type="OrthoDB" id="7961366at2"/>
<proteinExistence type="predicted"/>
<sequence>MASSDTKPAGLPMLIEAPRPRPSLRRSETTAAFVSQLLAARANLAPQRARRRGNADGAIGAYADGATVVVKRMPLGYRTSIVA</sequence>
<keyword evidence="3" id="KW-1185">Reference proteome</keyword>
<dbReference type="AlphaFoldDB" id="A0A5B8LU17"/>
<gene>
    <name evidence="2" type="ORF">FPZ08_14100</name>
</gene>
<dbReference type="RefSeq" id="WP_146290594.1">
    <property type="nucleotide sequence ID" value="NZ_CP042304.1"/>
</dbReference>
<evidence type="ECO:0000256" key="1">
    <source>
        <dbReference type="SAM" id="MobiDB-lite"/>
    </source>
</evidence>
<feature type="region of interest" description="Disordered" evidence="1">
    <location>
        <begin position="1"/>
        <end position="25"/>
    </location>
</feature>
<organism evidence="2 3">
    <name type="scientific">Devosia ginsengisoli</name>
    <dbReference type="NCBI Taxonomy" id="400770"/>
    <lineage>
        <taxon>Bacteria</taxon>
        <taxon>Pseudomonadati</taxon>
        <taxon>Pseudomonadota</taxon>
        <taxon>Alphaproteobacteria</taxon>
        <taxon>Hyphomicrobiales</taxon>
        <taxon>Devosiaceae</taxon>
        <taxon>Devosia</taxon>
    </lineage>
</organism>
<dbReference type="EMBL" id="CP042304">
    <property type="protein sequence ID" value="QDZ11777.1"/>
    <property type="molecule type" value="Genomic_DNA"/>
</dbReference>
<reference evidence="2 3" key="1">
    <citation type="submission" date="2019-07" db="EMBL/GenBank/DDBJ databases">
        <title>Full genome sequence of Devosia sp. Gsoil 520.</title>
        <authorList>
            <person name="Im W.-T."/>
        </authorList>
    </citation>
    <scope>NUCLEOTIDE SEQUENCE [LARGE SCALE GENOMIC DNA]</scope>
    <source>
        <strain evidence="2 3">Gsoil 520</strain>
    </source>
</reference>
<dbReference type="Proteomes" id="UP000315364">
    <property type="component" value="Chromosome"/>
</dbReference>
<dbReference type="KEGG" id="dea:FPZ08_14100"/>
<evidence type="ECO:0000313" key="3">
    <source>
        <dbReference type="Proteomes" id="UP000315364"/>
    </source>
</evidence>
<protein>
    <submittedName>
        <fullName evidence="2">Uncharacterized protein</fullName>
    </submittedName>
</protein>
<name>A0A5B8LU17_9HYPH</name>